<dbReference type="Proteomes" id="UP000268070">
    <property type="component" value="Chromosome"/>
</dbReference>
<dbReference type="AlphaFoldDB" id="A0A3G2I017"/>
<organism evidence="1 2">
    <name type="scientific">Alcaligenes aquatilis</name>
    <dbReference type="NCBI Taxonomy" id="323284"/>
    <lineage>
        <taxon>Bacteria</taxon>
        <taxon>Pseudomonadati</taxon>
        <taxon>Pseudomonadota</taxon>
        <taxon>Betaproteobacteria</taxon>
        <taxon>Burkholderiales</taxon>
        <taxon>Alcaligenaceae</taxon>
        <taxon>Alcaligenes</taxon>
    </lineage>
</organism>
<accession>A0A3G2I017</accession>
<dbReference type="Pfam" id="PF11000">
    <property type="entry name" value="DUF2840"/>
    <property type="match status" value="1"/>
</dbReference>
<dbReference type="OrthoDB" id="9810432at2"/>
<evidence type="ECO:0000313" key="1">
    <source>
        <dbReference type="EMBL" id="AYN22684.1"/>
    </source>
</evidence>
<dbReference type="EMBL" id="CP032153">
    <property type="protein sequence ID" value="AYN22684.1"/>
    <property type="molecule type" value="Genomic_DNA"/>
</dbReference>
<protein>
    <submittedName>
        <fullName evidence="1">DUF2840 domain-containing protein</fullName>
    </submittedName>
</protein>
<gene>
    <name evidence="1" type="ORF">D3M96_05765</name>
</gene>
<reference evidence="1 2" key="1">
    <citation type="submission" date="2018-09" db="EMBL/GenBank/DDBJ databases">
        <title>Complete genome sequence of the hydrocarbonoclastic bacterium Alcaligenes aquatilis QD168, isolated from a crude-oil polluted marine sediment of Central Chile.</title>
        <authorList>
            <person name="Duran R.E."/>
            <person name="Barra B."/>
            <person name="Salva-Serra F."/>
            <person name="Mendez V."/>
            <person name="Moore E.R.B."/>
            <person name="Seeger M."/>
        </authorList>
    </citation>
    <scope>NUCLEOTIDE SEQUENCE [LARGE SCALE GENOMIC DNA]</scope>
    <source>
        <strain evidence="1 2">QD168</strain>
    </source>
</reference>
<proteinExistence type="predicted"/>
<evidence type="ECO:0000313" key="2">
    <source>
        <dbReference type="Proteomes" id="UP000268070"/>
    </source>
</evidence>
<dbReference type="InterPro" id="IPR021263">
    <property type="entry name" value="DUF2840"/>
</dbReference>
<dbReference type="KEGG" id="aaqu:D3M96_05765"/>
<sequence length="150" mass="16625">MRVSLLEGWRNASVRLRFGRPCCVMALGEGRRLAVFEAGQRCARLLRLRNGYGIVREELLVLQAGYAGQALQRVAGVSPGARVLLRAQGQSQVKAVLMLVGRIEAAGFAAQEVAPCYWRTVHNRLVAQQTLPMYTAGRHAAWLARRLLQE</sequence>
<name>A0A3G2I017_9BURK</name>